<gene>
    <name evidence="1" type="ORF">DPMN_190979</name>
</gene>
<name>A0A9D3Y0Y6_DREPO</name>
<protein>
    <submittedName>
        <fullName evidence="1">Uncharacterized protein</fullName>
    </submittedName>
</protein>
<reference evidence="1" key="2">
    <citation type="submission" date="2020-11" db="EMBL/GenBank/DDBJ databases">
        <authorList>
            <person name="McCartney M.A."/>
            <person name="Auch B."/>
            <person name="Kono T."/>
            <person name="Mallez S."/>
            <person name="Becker A."/>
            <person name="Gohl D.M."/>
            <person name="Silverstein K.A.T."/>
            <person name="Koren S."/>
            <person name="Bechman K.B."/>
            <person name="Herman A."/>
            <person name="Abrahante J.E."/>
            <person name="Garbe J."/>
        </authorList>
    </citation>
    <scope>NUCLEOTIDE SEQUENCE</scope>
    <source>
        <strain evidence="1">Duluth1</strain>
        <tissue evidence="1">Whole animal</tissue>
    </source>
</reference>
<evidence type="ECO:0000313" key="1">
    <source>
        <dbReference type="EMBL" id="KAH3691625.1"/>
    </source>
</evidence>
<organism evidence="1 2">
    <name type="scientific">Dreissena polymorpha</name>
    <name type="common">Zebra mussel</name>
    <name type="synonym">Mytilus polymorpha</name>
    <dbReference type="NCBI Taxonomy" id="45954"/>
    <lineage>
        <taxon>Eukaryota</taxon>
        <taxon>Metazoa</taxon>
        <taxon>Spiralia</taxon>
        <taxon>Lophotrochozoa</taxon>
        <taxon>Mollusca</taxon>
        <taxon>Bivalvia</taxon>
        <taxon>Autobranchia</taxon>
        <taxon>Heteroconchia</taxon>
        <taxon>Euheterodonta</taxon>
        <taxon>Imparidentia</taxon>
        <taxon>Neoheterodontei</taxon>
        <taxon>Myida</taxon>
        <taxon>Dreissenoidea</taxon>
        <taxon>Dreissenidae</taxon>
        <taxon>Dreissena</taxon>
    </lineage>
</organism>
<dbReference type="EMBL" id="JAIWYP010000033">
    <property type="protein sequence ID" value="KAH3691625.1"/>
    <property type="molecule type" value="Genomic_DNA"/>
</dbReference>
<sequence length="66" mass="7565">MIKIVHFLLRLRDVVFSLISFITLRLAINKGESGSQKEITFSLCHLDDVWRYSLDLGAHFSGTKKV</sequence>
<proteinExistence type="predicted"/>
<keyword evidence="2" id="KW-1185">Reference proteome</keyword>
<evidence type="ECO:0000313" key="2">
    <source>
        <dbReference type="Proteomes" id="UP000828390"/>
    </source>
</evidence>
<dbReference type="AlphaFoldDB" id="A0A9D3Y0Y6"/>
<comment type="caution">
    <text evidence="1">The sequence shown here is derived from an EMBL/GenBank/DDBJ whole genome shotgun (WGS) entry which is preliminary data.</text>
</comment>
<dbReference type="Proteomes" id="UP000828390">
    <property type="component" value="Unassembled WGS sequence"/>
</dbReference>
<reference evidence="1" key="1">
    <citation type="journal article" date="2019" name="bioRxiv">
        <title>The Genome of the Zebra Mussel, Dreissena polymorpha: A Resource for Invasive Species Research.</title>
        <authorList>
            <person name="McCartney M.A."/>
            <person name="Auch B."/>
            <person name="Kono T."/>
            <person name="Mallez S."/>
            <person name="Zhang Y."/>
            <person name="Obille A."/>
            <person name="Becker A."/>
            <person name="Abrahante J.E."/>
            <person name="Garbe J."/>
            <person name="Badalamenti J.P."/>
            <person name="Herman A."/>
            <person name="Mangelson H."/>
            <person name="Liachko I."/>
            <person name="Sullivan S."/>
            <person name="Sone E.D."/>
            <person name="Koren S."/>
            <person name="Silverstein K.A.T."/>
            <person name="Beckman K.B."/>
            <person name="Gohl D.M."/>
        </authorList>
    </citation>
    <scope>NUCLEOTIDE SEQUENCE</scope>
    <source>
        <strain evidence="1">Duluth1</strain>
        <tissue evidence="1">Whole animal</tissue>
    </source>
</reference>
<accession>A0A9D3Y0Y6</accession>